<dbReference type="EMBL" id="KX774374">
    <property type="protein sequence ID" value="AOY11828.1"/>
    <property type="molecule type" value="Genomic_DNA"/>
</dbReference>
<protein>
    <submittedName>
        <fullName evidence="1">Uncharacterized protein</fullName>
    </submittedName>
</protein>
<gene>
    <name evidence="1" type="primary">PP_00023</name>
</gene>
<proteinExistence type="predicted"/>
<evidence type="ECO:0000313" key="1">
    <source>
        <dbReference type="EMBL" id="AOY11828.1"/>
    </source>
</evidence>
<reference evidence="1 2" key="1">
    <citation type="submission" date="2016-08" db="EMBL/GenBank/DDBJ databases">
        <title>Salinivibrio phage SMHB1.</title>
        <authorList>
            <person name="Olonade I.T."/>
            <person name="van Zyl L.J."/>
            <person name="Trindade M.I."/>
        </authorList>
    </citation>
    <scope>NUCLEOTIDE SEQUENCE [LARGE SCALE GENOMIC DNA]</scope>
</reference>
<sequence length="149" mass="16681">MKQTIEQKIIDLHYEISDDCVVVMHLGGGEVSHLRSSKKFVEHPKAQKMLNLLMKFHGSKNITGDGVYALLVRLQKECGIVTGDHYFTLLMSKVTTYKVRLHSGIVGNVWDSELDGKHPSDCIGKNVSVFYYEGATLRMARGEIAEVAE</sequence>
<dbReference type="KEGG" id="vg:54977058"/>
<organism evidence="1 2">
    <name type="scientific">Salinivibrio phage SMHB1</name>
    <dbReference type="NCBI Taxonomy" id="1897436"/>
    <lineage>
        <taxon>Viruses</taxon>
        <taxon>Duplodnaviria</taxon>
        <taxon>Heunggongvirae</taxon>
        <taxon>Uroviricota</taxon>
        <taxon>Caudoviricetes</taxon>
        <taxon>Peduoviridae</taxon>
        <taxon>Playavirus</taxon>
        <taxon>Playavirus SMHB1</taxon>
    </lineage>
</organism>
<evidence type="ECO:0000313" key="2">
    <source>
        <dbReference type="Proteomes" id="UP000225897"/>
    </source>
</evidence>
<keyword evidence="2" id="KW-1185">Reference proteome</keyword>
<dbReference type="Proteomes" id="UP000225897">
    <property type="component" value="Segment"/>
</dbReference>
<dbReference type="RefSeq" id="YP_009786965.1">
    <property type="nucleotide sequence ID" value="NC_047775.1"/>
</dbReference>
<name>A0A1D9C9R4_9CAUD</name>
<dbReference type="GeneID" id="54977058"/>
<accession>A0A1D9C9R4</accession>